<comment type="caution">
    <text evidence="2">The sequence shown here is derived from an EMBL/GenBank/DDBJ whole genome shotgun (WGS) entry which is preliminary data.</text>
</comment>
<feature type="compositionally biased region" description="Low complexity" evidence="1">
    <location>
        <begin position="350"/>
        <end position="369"/>
    </location>
</feature>
<dbReference type="EMBL" id="JASZZX010000013">
    <property type="protein sequence ID" value="MDM3927430.1"/>
    <property type="molecule type" value="Genomic_DNA"/>
</dbReference>
<evidence type="ECO:0008006" key="4">
    <source>
        <dbReference type="Google" id="ProtNLM"/>
    </source>
</evidence>
<organism evidence="2 3">
    <name type="scientific">Mycobacterium intracellulare subsp. chimaera</name>
    <dbReference type="NCBI Taxonomy" id="222805"/>
    <lineage>
        <taxon>Bacteria</taxon>
        <taxon>Bacillati</taxon>
        <taxon>Actinomycetota</taxon>
        <taxon>Actinomycetes</taxon>
        <taxon>Mycobacteriales</taxon>
        <taxon>Mycobacteriaceae</taxon>
        <taxon>Mycobacterium</taxon>
        <taxon>Mycobacterium avium complex (MAC)</taxon>
    </lineage>
</organism>
<sequence>MDLTVDPDGLRADASALQGSAAPAGMAPVAQAAAADTVSTHLAASLTTWAQSLHLLNDHAGQLRAAGGLALNGTATTLSSTDTENAAAISGILDGAATPGAPSPAAPGAVPDVALPTLPVPPTMTPPAPMPAEQIAALVHSGPGPGALRNFANHVREALGATVLHTAANVRNAGTSVAQNWRDGHQQAASNITDHADWLESSLHPQVLALAGAADAAAEHTDTLIQSTPHPQEFTDLNQRLKVAIAHYNATGGSNAAQVATLSGELTKKRATAMAAFQTFATAAPPTLTGAAQPPTPAPPIVQNPGASVEQLQPPAHTEQASKHDGRAVGHDHHGHGPGDPDNPDLADSGTAAPQPTPGLATPPAAAAAADPNTANTVANVAGMIMGAGTGAVGQVTHGLGGGSPLSALSSLSSLPGMGSMPHMGSPEMPESGGGPDNSSPDGPGAGDFGSGGTSPASGVGDGGGGGGGGAPMTSSSPAVGPPTGSSVGVGGPATGSAPPTGSASGGGFGMMPPMMGGMGGKNDAERKSEERRRVVMRPVANTEAVFGEVRREPRRRAEKDKK</sequence>
<evidence type="ECO:0000256" key="1">
    <source>
        <dbReference type="SAM" id="MobiDB-lite"/>
    </source>
</evidence>
<gene>
    <name evidence="2" type="ORF">QRB35_15565</name>
</gene>
<feature type="compositionally biased region" description="Gly residues" evidence="1">
    <location>
        <begin position="444"/>
        <end position="453"/>
    </location>
</feature>
<name>A0ABT7P2D4_MYCIT</name>
<evidence type="ECO:0000313" key="3">
    <source>
        <dbReference type="Proteomes" id="UP001529272"/>
    </source>
</evidence>
<dbReference type="Gene3D" id="1.20.1260.20">
    <property type="entry name" value="PPE superfamily"/>
    <property type="match status" value="1"/>
</dbReference>
<feature type="compositionally biased region" description="Basic and acidic residues" evidence="1">
    <location>
        <begin position="523"/>
        <end position="534"/>
    </location>
</feature>
<feature type="compositionally biased region" description="Basic and acidic residues" evidence="1">
    <location>
        <begin position="320"/>
        <end position="339"/>
    </location>
</feature>
<feature type="region of interest" description="Disordered" evidence="1">
    <location>
        <begin position="286"/>
        <end position="369"/>
    </location>
</feature>
<keyword evidence="3" id="KW-1185">Reference proteome</keyword>
<dbReference type="Proteomes" id="UP001529272">
    <property type="component" value="Unassembled WGS sequence"/>
</dbReference>
<accession>A0ABT7P2D4</accession>
<reference evidence="3" key="1">
    <citation type="submission" date="2023-06" db="EMBL/GenBank/DDBJ databases">
        <title>Itaconate inhibition of nontuberculous mycobacteria.</title>
        <authorList>
            <person name="Spilker T."/>
        </authorList>
    </citation>
    <scope>NUCLEOTIDE SEQUENCE [LARGE SCALE GENOMIC DNA]</scope>
    <source>
        <strain evidence="3">FLAC1071</strain>
    </source>
</reference>
<reference evidence="2 3" key="2">
    <citation type="submission" date="2023-06" db="EMBL/GenBank/DDBJ databases">
        <title>Itaconate inhibition of nontuberculous mycobacteria.</title>
        <authorList>
            <person name="Breen P."/>
            <person name="Zimbric M."/>
            <person name="Caverly L."/>
        </authorList>
    </citation>
    <scope>NUCLEOTIDE SEQUENCE [LARGE SCALE GENOMIC DNA]</scope>
    <source>
        <strain evidence="2 3">FLAC1071</strain>
    </source>
</reference>
<feature type="compositionally biased region" description="Gly residues" evidence="1">
    <location>
        <begin position="460"/>
        <end position="471"/>
    </location>
</feature>
<feature type="compositionally biased region" description="Low complexity" evidence="1">
    <location>
        <begin position="407"/>
        <end position="443"/>
    </location>
</feature>
<feature type="region of interest" description="Disordered" evidence="1">
    <location>
        <begin position="407"/>
        <end position="541"/>
    </location>
</feature>
<evidence type="ECO:0000313" key="2">
    <source>
        <dbReference type="EMBL" id="MDM3927430.1"/>
    </source>
</evidence>
<dbReference type="InterPro" id="IPR038332">
    <property type="entry name" value="PPE_sf"/>
</dbReference>
<feature type="compositionally biased region" description="Low complexity" evidence="1">
    <location>
        <begin position="472"/>
        <end position="487"/>
    </location>
</feature>
<proteinExistence type="predicted"/>
<protein>
    <recommendedName>
        <fullName evidence="4">PPE domain-containing protein</fullName>
    </recommendedName>
</protein>
<dbReference type="RefSeq" id="WP_289114657.1">
    <property type="nucleotide sequence ID" value="NZ_JASZZX010000013.1"/>
</dbReference>